<keyword evidence="3" id="KW-0812">Transmembrane</keyword>
<dbReference type="Pfam" id="PF00486">
    <property type="entry name" value="Trans_reg_C"/>
    <property type="match status" value="1"/>
</dbReference>
<feature type="transmembrane region" description="Helical" evidence="3">
    <location>
        <begin position="159"/>
        <end position="176"/>
    </location>
</feature>
<feature type="domain" description="OmpR/PhoB-type" evidence="5">
    <location>
        <begin position="191"/>
        <end position="288"/>
    </location>
</feature>
<evidence type="ECO:0000313" key="7">
    <source>
        <dbReference type="Proteomes" id="UP001203687"/>
    </source>
</evidence>
<feature type="DNA-binding region" description="OmpR/PhoB-type" evidence="2">
    <location>
        <begin position="191"/>
        <end position="288"/>
    </location>
</feature>
<dbReference type="SUPFAM" id="SSF46894">
    <property type="entry name" value="C-terminal effector domain of the bipartite response regulators"/>
    <property type="match status" value="1"/>
</dbReference>
<keyword evidence="4" id="KW-0732">Signal</keyword>
<dbReference type="EMBL" id="JALPQF010000012">
    <property type="protein sequence ID" value="MCK8481388.1"/>
    <property type="molecule type" value="Genomic_DNA"/>
</dbReference>
<dbReference type="InterPro" id="IPR036388">
    <property type="entry name" value="WH-like_DNA-bd_sf"/>
</dbReference>
<dbReference type="Proteomes" id="UP001203687">
    <property type="component" value="Unassembled WGS sequence"/>
</dbReference>
<dbReference type="SMART" id="SM00862">
    <property type="entry name" value="Trans_reg_C"/>
    <property type="match status" value="1"/>
</dbReference>
<protein>
    <submittedName>
        <fullName evidence="6">Winged helix-turn-helix domain-containing protein</fullName>
    </submittedName>
</protein>
<dbReference type="Gene3D" id="1.10.10.10">
    <property type="entry name" value="Winged helix-like DNA-binding domain superfamily/Winged helix DNA-binding domain"/>
    <property type="match status" value="1"/>
</dbReference>
<accession>A0ABT0HAI9</accession>
<keyword evidence="1 2" id="KW-0238">DNA-binding</keyword>
<evidence type="ECO:0000313" key="6">
    <source>
        <dbReference type="EMBL" id="MCK8481388.1"/>
    </source>
</evidence>
<reference evidence="6" key="1">
    <citation type="submission" date="2022-04" db="EMBL/GenBank/DDBJ databases">
        <authorList>
            <person name="Ren T."/>
        </authorList>
    </citation>
    <scope>NUCLEOTIDE SEQUENCE</scope>
    <source>
        <strain evidence="6">F63249</strain>
    </source>
</reference>
<organism evidence="6 7">
    <name type="scientific">Psychroserpens algicola</name>
    <dbReference type="NCBI Taxonomy" id="1719034"/>
    <lineage>
        <taxon>Bacteria</taxon>
        <taxon>Pseudomonadati</taxon>
        <taxon>Bacteroidota</taxon>
        <taxon>Flavobacteriia</taxon>
        <taxon>Flavobacteriales</taxon>
        <taxon>Flavobacteriaceae</taxon>
        <taxon>Psychroserpens</taxon>
    </lineage>
</organism>
<evidence type="ECO:0000259" key="5">
    <source>
        <dbReference type="PROSITE" id="PS51755"/>
    </source>
</evidence>
<dbReference type="PROSITE" id="PS51257">
    <property type="entry name" value="PROKAR_LIPOPROTEIN"/>
    <property type="match status" value="1"/>
</dbReference>
<dbReference type="InterPro" id="IPR001867">
    <property type="entry name" value="OmpR/PhoB-type_DNA-bd"/>
</dbReference>
<dbReference type="InterPro" id="IPR016032">
    <property type="entry name" value="Sig_transdc_resp-reg_C-effctor"/>
</dbReference>
<proteinExistence type="predicted"/>
<keyword evidence="7" id="KW-1185">Reference proteome</keyword>
<dbReference type="PROSITE" id="PS51755">
    <property type="entry name" value="OMPR_PHOB"/>
    <property type="match status" value="1"/>
</dbReference>
<evidence type="ECO:0000256" key="4">
    <source>
        <dbReference type="SAM" id="SignalP"/>
    </source>
</evidence>
<evidence type="ECO:0000256" key="2">
    <source>
        <dbReference type="PROSITE-ProRule" id="PRU01091"/>
    </source>
</evidence>
<sequence length="291" mass="33246">MKQQQLYSLSAVIIFLFVCSFIACDNTTTAIDDSSKIKIALREAGNQLLLQQQDSTSIILPVVKKDASTYQLSFQNSLSFEPNELVTVIDSSFAIMLLSKNYRVEAIQCTDNEVAYSYEMNVEEERTIIPCAGRYLPEDCYTIEVTFLDARSTFFNRHPLLYVILFGAIIFIGYYFREKRLTSESSHEALTNYSEIGSFQFYPEQNKLVKSATEINLSKKECELLELLVARPNQIITREELTKKVWEDNGVIVGRSLDTYISKLRKKLKGDDTIKLTNVHGIGYKLEVNKT</sequence>
<gene>
    <name evidence="6" type="ORF">MUY34_12210</name>
</gene>
<feature type="chain" id="PRO_5045877583" evidence="4">
    <location>
        <begin position="24"/>
        <end position="291"/>
    </location>
</feature>
<feature type="signal peptide" evidence="4">
    <location>
        <begin position="1"/>
        <end position="23"/>
    </location>
</feature>
<dbReference type="CDD" id="cd00383">
    <property type="entry name" value="trans_reg_C"/>
    <property type="match status" value="1"/>
</dbReference>
<dbReference type="RefSeq" id="WP_248413303.1">
    <property type="nucleotide sequence ID" value="NZ_JALPQF010000012.1"/>
</dbReference>
<keyword evidence="3" id="KW-1133">Transmembrane helix</keyword>
<comment type="caution">
    <text evidence="6">The sequence shown here is derived from an EMBL/GenBank/DDBJ whole genome shotgun (WGS) entry which is preliminary data.</text>
</comment>
<evidence type="ECO:0000256" key="1">
    <source>
        <dbReference type="ARBA" id="ARBA00023125"/>
    </source>
</evidence>
<evidence type="ECO:0000256" key="3">
    <source>
        <dbReference type="SAM" id="Phobius"/>
    </source>
</evidence>
<keyword evidence="3" id="KW-0472">Membrane</keyword>
<name>A0ABT0HAI9_9FLAO</name>